<dbReference type="CDD" id="cd00609">
    <property type="entry name" value="AAT_like"/>
    <property type="match status" value="1"/>
</dbReference>
<dbReference type="OrthoDB" id="9802601at2"/>
<keyword evidence="4" id="KW-0808">Transferase</keyword>
<keyword evidence="3" id="KW-0032">Aminotransferase</keyword>
<dbReference type="AlphaFoldDB" id="A0A229UJ55"/>
<dbReference type="InterPro" id="IPR036390">
    <property type="entry name" value="WH_DNA-bd_sf"/>
</dbReference>
<dbReference type="CDD" id="cd07377">
    <property type="entry name" value="WHTH_GntR"/>
    <property type="match status" value="1"/>
</dbReference>
<evidence type="ECO:0000256" key="6">
    <source>
        <dbReference type="ARBA" id="ARBA00023015"/>
    </source>
</evidence>
<comment type="caution">
    <text evidence="10">The sequence shown here is derived from an EMBL/GenBank/DDBJ whole genome shotgun (WGS) entry which is preliminary data.</text>
</comment>
<dbReference type="InterPro" id="IPR015422">
    <property type="entry name" value="PyrdxlP-dep_Trfase_small"/>
</dbReference>
<proteinExistence type="inferred from homology"/>
<dbReference type="GO" id="GO:0003677">
    <property type="term" value="F:DNA binding"/>
    <property type="evidence" value="ECO:0007669"/>
    <property type="project" value="UniProtKB-KW"/>
</dbReference>
<keyword evidence="11" id="KW-1185">Reference proteome</keyword>
<dbReference type="InterPro" id="IPR051446">
    <property type="entry name" value="HTH_trans_reg/aminotransferase"/>
</dbReference>
<keyword evidence="7" id="KW-0238">DNA-binding</keyword>
<gene>
    <name evidence="10" type="ORF">CF651_25720</name>
</gene>
<evidence type="ECO:0000256" key="5">
    <source>
        <dbReference type="ARBA" id="ARBA00022898"/>
    </source>
</evidence>
<protein>
    <submittedName>
        <fullName evidence="10">GntR family transcriptional regulator</fullName>
    </submittedName>
</protein>
<dbReference type="FunFam" id="3.40.640.10:FF:000023">
    <property type="entry name" value="Transcriptional regulator, GntR family"/>
    <property type="match status" value="1"/>
</dbReference>
<dbReference type="InterPro" id="IPR000524">
    <property type="entry name" value="Tscrpt_reg_HTH_GntR"/>
</dbReference>
<keyword evidence="8" id="KW-0804">Transcription</keyword>
<reference evidence="10 11" key="1">
    <citation type="submission" date="2017-07" db="EMBL/GenBank/DDBJ databases">
        <title>Genome sequencing and assembly of Paenibacillus rigui.</title>
        <authorList>
            <person name="Mayilraj S."/>
        </authorList>
    </citation>
    <scope>NUCLEOTIDE SEQUENCE [LARGE SCALE GENOMIC DNA]</scope>
    <source>
        <strain evidence="10 11">JCM 16352</strain>
    </source>
</reference>
<dbReference type="EMBL" id="NMQW01000047">
    <property type="protein sequence ID" value="OXM83412.1"/>
    <property type="molecule type" value="Genomic_DNA"/>
</dbReference>
<dbReference type="Pfam" id="PF00155">
    <property type="entry name" value="Aminotran_1_2"/>
    <property type="match status" value="1"/>
</dbReference>
<dbReference type="GO" id="GO:0008483">
    <property type="term" value="F:transaminase activity"/>
    <property type="evidence" value="ECO:0007669"/>
    <property type="project" value="UniProtKB-KW"/>
</dbReference>
<evidence type="ECO:0000256" key="2">
    <source>
        <dbReference type="ARBA" id="ARBA00005384"/>
    </source>
</evidence>
<dbReference type="InterPro" id="IPR004839">
    <property type="entry name" value="Aminotransferase_I/II_large"/>
</dbReference>
<dbReference type="Pfam" id="PF00392">
    <property type="entry name" value="GntR"/>
    <property type="match status" value="1"/>
</dbReference>
<dbReference type="PANTHER" id="PTHR46577:SF2">
    <property type="entry name" value="TRANSCRIPTIONAL REGULATORY PROTEIN"/>
    <property type="match status" value="1"/>
</dbReference>
<name>A0A229UJ55_9BACL</name>
<dbReference type="GO" id="GO:0030170">
    <property type="term" value="F:pyridoxal phosphate binding"/>
    <property type="evidence" value="ECO:0007669"/>
    <property type="project" value="InterPro"/>
</dbReference>
<feature type="domain" description="HTH gntR-type" evidence="9">
    <location>
        <begin position="14"/>
        <end position="82"/>
    </location>
</feature>
<evidence type="ECO:0000259" key="9">
    <source>
        <dbReference type="PROSITE" id="PS50949"/>
    </source>
</evidence>
<keyword evidence="5" id="KW-0663">Pyridoxal phosphate</keyword>
<evidence type="ECO:0000256" key="3">
    <source>
        <dbReference type="ARBA" id="ARBA00022576"/>
    </source>
</evidence>
<dbReference type="PANTHER" id="PTHR46577">
    <property type="entry name" value="HTH-TYPE TRANSCRIPTIONAL REGULATORY PROTEIN GABR"/>
    <property type="match status" value="1"/>
</dbReference>
<dbReference type="Gene3D" id="1.10.10.10">
    <property type="entry name" value="Winged helix-like DNA-binding domain superfamily/Winged helix DNA-binding domain"/>
    <property type="match status" value="1"/>
</dbReference>
<keyword evidence="6" id="KW-0805">Transcription regulation</keyword>
<accession>A0A229UJ55</accession>
<dbReference type="RefSeq" id="WP_094017738.1">
    <property type="nucleotide sequence ID" value="NZ_NMQW01000047.1"/>
</dbReference>
<evidence type="ECO:0000256" key="7">
    <source>
        <dbReference type="ARBA" id="ARBA00023125"/>
    </source>
</evidence>
<dbReference type="PROSITE" id="PS50949">
    <property type="entry name" value="HTH_GNTR"/>
    <property type="match status" value="1"/>
</dbReference>
<evidence type="ECO:0000256" key="1">
    <source>
        <dbReference type="ARBA" id="ARBA00001933"/>
    </source>
</evidence>
<comment type="cofactor">
    <cofactor evidence="1">
        <name>pyridoxal 5'-phosphate</name>
        <dbReference type="ChEBI" id="CHEBI:597326"/>
    </cofactor>
</comment>
<dbReference type="SUPFAM" id="SSF53383">
    <property type="entry name" value="PLP-dependent transferases"/>
    <property type="match status" value="1"/>
</dbReference>
<dbReference type="InterPro" id="IPR015424">
    <property type="entry name" value="PyrdxlP-dep_Trfase"/>
</dbReference>
<sequence length="482" mass="53511">MDKLDWKPNRTSPLSLHIQIAQFIKDKIIHGEWPVGTKIPSQRKLADAFDVNRSTVVMALEELTADGFVEGNRGGGTTVAPYSWSQLTSNPPPDWTSYVRGGIQASNLNAVQEINEAEFRTDMIRLGTGELASDLLPGQQMRSILQSLSQKTIPLGYEEPKGNYMLRQQVAQYVKEYGITASPSSILIVSGALQALHLLSIGLLHRGSTVLLEKPSYLYSVPIFQSAGMRLTGLPMDEQGLQASLIPKYKKQFNGALLYTNPTFHNPTGIVMSPKRRDQLLEVCTAEGLPLIEDDVYRDLWIDTPPPQPLKAMNTTGSVLYVGSLSKTSSPGLRIGWVIGPEPVINRLADIKMQTDYESSALSQWAAAEWLSSGLYQEHIRFVREQLFLRRSIAMAALAKYVGTLGSWTTPSGGFYIWLRLPQAVQLHKLFETALREGIILNPGSLYAKDEQSFLRISYAYASLDDLDNGIARLASMIRRLL</sequence>
<dbReference type="PRINTS" id="PR00035">
    <property type="entry name" value="HTHGNTR"/>
</dbReference>
<dbReference type="Gene3D" id="3.90.1150.10">
    <property type="entry name" value="Aspartate Aminotransferase, domain 1"/>
    <property type="match status" value="1"/>
</dbReference>
<dbReference type="InterPro" id="IPR015421">
    <property type="entry name" value="PyrdxlP-dep_Trfase_major"/>
</dbReference>
<organism evidence="10 11">
    <name type="scientific">Paenibacillus rigui</name>
    <dbReference type="NCBI Taxonomy" id="554312"/>
    <lineage>
        <taxon>Bacteria</taxon>
        <taxon>Bacillati</taxon>
        <taxon>Bacillota</taxon>
        <taxon>Bacilli</taxon>
        <taxon>Bacillales</taxon>
        <taxon>Paenibacillaceae</taxon>
        <taxon>Paenibacillus</taxon>
    </lineage>
</organism>
<evidence type="ECO:0000256" key="8">
    <source>
        <dbReference type="ARBA" id="ARBA00023163"/>
    </source>
</evidence>
<dbReference type="FunFam" id="1.10.10.10:FF:000079">
    <property type="entry name" value="GntR family transcriptional regulator"/>
    <property type="match status" value="1"/>
</dbReference>
<dbReference type="Gene3D" id="3.40.640.10">
    <property type="entry name" value="Type I PLP-dependent aspartate aminotransferase-like (Major domain)"/>
    <property type="match status" value="1"/>
</dbReference>
<evidence type="ECO:0000256" key="4">
    <source>
        <dbReference type="ARBA" id="ARBA00022679"/>
    </source>
</evidence>
<dbReference type="GO" id="GO:0003700">
    <property type="term" value="F:DNA-binding transcription factor activity"/>
    <property type="evidence" value="ECO:0007669"/>
    <property type="project" value="InterPro"/>
</dbReference>
<dbReference type="Proteomes" id="UP000215509">
    <property type="component" value="Unassembled WGS sequence"/>
</dbReference>
<dbReference type="SUPFAM" id="SSF46785">
    <property type="entry name" value="Winged helix' DNA-binding domain"/>
    <property type="match status" value="1"/>
</dbReference>
<dbReference type="SMART" id="SM00345">
    <property type="entry name" value="HTH_GNTR"/>
    <property type="match status" value="1"/>
</dbReference>
<comment type="similarity">
    <text evidence="2">In the C-terminal section; belongs to the class-I pyridoxal-phosphate-dependent aminotransferase family.</text>
</comment>
<evidence type="ECO:0000313" key="11">
    <source>
        <dbReference type="Proteomes" id="UP000215509"/>
    </source>
</evidence>
<dbReference type="InterPro" id="IPR036388">
    <property type="entry name" value="WH-like_DNA-bd_sf"/>
</dbReference>
<evidence type="ECO:0000313" key="10">
    <source>
        <dbReference type="EMBL" id="OXM83412.1"/>
    </source>
</evidence>